<comment type="caution">
    <text evidence="3">The sequence shown here is derived from an EMBL/GenBank/DDBJ whole genome shotgun (WGS) entry which is preliminary data.</text>
</comment>
<evidence type="ECO:0000313" key="4">
    <source>
        <dbReference type="Proteomes" id="UP000604117"/>
    </source>
</evidence>
<evidence type="ECO:0000313" key="3">
    <source>
        <dbReference type="EMBL" id="GIF72054.1"/>
    </source>
</evidence>
<dbReference type="EMBL" id="BONE01000009">
    <property type="protein sequence ID" value="GIF72054.1"/>
    <property type="molecule type" value="Genomic_DNA"/>
</dbReference>
<feature type="compositionally biased region" description="Basic and acidic residues" evidence="1">
    <location>
        <begin position="199"/>
        <end position="213"/>
    </location>
</feature>
<feature type="transmembrane region" description="Helical" evidence="2">
    <location>
        <begin position="6"/>
        <end position="28"/>
    </location>
</feature>
<name>A0ABQ4CLA2_9ACTN</name>
<keyword evidence="2" id="KW-0472">Membrane</keyword>
<dbReference type="Proteomes" id="UP000604117">
    <property type="component" value="Unassembled WGS sequence"/>
</dbReference>
<evidence type="ECO:0000256" key="1">
    <source>
        <dbReference type="SAM" id="MobiDB-lite"/>
    </source>
</evidence>
<evidence type="ECO:0000256" key="2">
    <source>
        <dbReference type="SAM" id="Phobius"/>
    </source>
</evidence>
<gene>
    <name evidence="3" type="ORF">Asi02nite_15720</name>
</gene>
<feature type="region of interest" description="Disordered" evidence="1">
    <location>
        <begin position="193"/>
        <end position="213"/>
    </location>
</feature>
<keyword evidence="4" id="KW-1185">Reference proteome</keyword>
<sequence length="213" mass="24149">MAASSATLIVGIIAASITAVGWLVNYVVTAAIDRRKQHAAARLAHVERQLEKLYGPLMFLVEEGESSFRDLLGTLGRRYVFSGSRELPEAELELWLFWVDHDLMPRNVAIQSLLSTQTHLIVGHKLPPSYLDFVDHYNSWRITHLRWKEEGVRYGWTAKVNWPDSFTADVRATFAQLKQEQAALLGTVVSRSLTPKQRPRTDAVSHESLDRAR</sequence>
<accession>A0ABQ4CLA2</accession>
<protein>
    <submittedName>
        <fullName evidence="3">Uncharacterized protein</fullName>
    </submittedName>
</protein>
<keyword evidence="2" id="KW-1133">Transmembrane helix</keyword>
<keyword evidence="2" id="KW-0812">Transmembrane</keyword>
<reference evidence="3 4" key="1">
    <citation type="submission" date="2021-01" db="EMBL/GenBank/DDBJ databases">
        <title>Whole genome shotgun sequence of Asanoa siamensis NBRC 107932.</title>
        <authorList>
            <person name="Komaki H."/>
            <person name="Tamura T."/>
        </authorList>
    </citation>
    <scope>NUCLEOTIDE SEQUENCE [LARGE SCALE GENOMIC DNA]</scope>
    <source>
        <strain evidence="3 4">NBRC 107932</strain>
    </source>
</reference>
<proteinExistence type="predicted"/>
<organism evidence="3 4">
    <name type="scientific">Asanoa siamensis</name>
    <dbReference type="NCBI Taxonomy" id="926357"/>
    <lineage>
        <taxon>Bacteria</taxon>
        <taxon>Bacillati</taxon>
        <taxon>Actinomycetota</taxon>
        <taxon>Actinomycetes</taxon>
        <taxon>Micromonosporales</taxon>
        <taxon>Micromonosporaceae</taxon>
        <taxon>Asanoa</taxon>
    </lineage>
</organism>
<dbReference type="RefSeq" id="WP_203711517.1">
    <property type="nucleotide sequence ID" value="NZ_BONE01000009.1"/>
</dbReference>